<gene>
    <name evidence="2" type="ORF">FOZ63_018863</name>
</gene>
<dbReference type="EMBL" id="JABANO010031208">
    <property type="protein sequence ID" value="KAF4710620.1"/>
    <property type="molecule type" value="Genomic_DNA"/>
</dbReference>
<feature type="chain" id="PRO_5029652413" evidence="1">
    <location>
        <begin position="33"/>
        <end position="122"/>
    </location>
</feature>
<keyword evidence="3" id="KW-1185">Reference proteome</keyword>
<feature type="signal peptide" evidence="1">
    <location>
        <begin position="1"/>
        <end position="32"/>
    </location>
</feature>
<proteinExistence type="predicted"/>
<sequence>MSSRVVLPQQGLLVLQVILLLLLLYMVPATVALEPGKYCLTRPLNNSRHDCLLFQYEPPYAMLNYAGFGGHKFVVIYDDVTIDDGWVILKRYGKEEGFKLFPYFSLLNSRLKLTPMCSIYNQ</sequence>
<comment type="caution">
    <text evidence="2">The sequence shown here is derived from an EMBL/GenBank/DDBJ whole genome shotgun (WGS) entry which is preliminary data.</text>
</comment>
<dbReference type="AlphaFoldDB" id="A0A7J6QTJ1"/>
<reference evidence="2 3" key="1">
    <citation type="submission" date="2020-04" db="EMBL/GenBank/DDBJ databases">
        <title>Perkinsus olseni comparative genomics.</title>
        <authorList>
            <person name="Bogema D.R."/>
        </authorList>
    </citation>
    <scope>NUCLEOTIDE SEQUENCE [LARGE SCALE GENOMIC DNA]</scope>
    <source>
        <strain evidence="2 3">ATCC PRA-207</strain>
    </source>
</reference>
<evidence type="ECO:0000256" key="1">
    <source>
        <dbReference type="SAM" id="SignalP"/>
    </source>
</evidence>
<evidence type="ECO:0000313" key="2">
    <source>
        <dbReference type="EMBL" id="KAF4710620.1"/>
    </source>
</evidence>
<name>A0A7J6QTJ1_PEROL</name>
<dbReference type="Proteomes" id="UP000553632">
    <property type="component" value="Unassembled WGS sequence"/>
</dbReference>
<protein>
    <submittedName>
        <fullName evidence="2">Uncharacterized protein</fullName>
    </submittedName>
</protein>
<accession>A0A7J6QTJ1</accession>
<keyword evidence="1" id="KW-0732">Signal</keyword>
<organism evidence="2 3">
    <name type="scientific">Perkinsus olseni</name>
    <name type="common">Perkinsus atlanticus</name>
    <dbReference type="NCBI Taxonomy" id="32597"/>
    <lineage>
        <taxon>Eukaryota</taxon>
        <taxon>Sar</taxon>
        <taxon>Alveolata</taxon>
        <taxon>Perkinsozoa</taxon>
        <taxon>Perkinsea</taxon>
        <taxon>Perkinsida</taxon>
        <taxon>Perkinsidae</taxon>
        <taxon>Perkinsus</taxon>
    </lineage>
</organism>
<evidence type="ECO:0000313" key="3">
    <source>
        <dbReference type="Proteomes" id="UP000553632"/>
    </source>
</evidence>